<reference evidence="2 3" key="1">
    <citation type="submission" date="2016-07" db="EMBL/GenBank/DDBJ databases">
        <title>Pervasive Adenine N6-methylation of Active Genes in Fungi.</title>
        <authorList>
            <consortium name="DOE Joint Genome Institute"/>
            <person name="Mondo S.J."/>
            <person name="Dannebaum R.O."/>
            <person name="Kuo R.C."/>
            <person name="Labutti K."/>
            <person name="Haridas S."/>
            <person name="Kuo A."/>
            <person name="Salamov A."/>
            <person name="Ahrendt S.R."/>
            <person name="Lipzen A."/>
            <person name="Sullivan W."/>
            <person name="Andreopoulos W.B."/>
            <person name="Clum A."/>
            <person name="Lindquist E."/>
            <person name="Daum C."/>
            <person name="Ramamoorthy G.K."/>
            <person name="Gryganskyi A."/>
            <person name="Culley D."/>
            <person name="Magnuson J.K."/>
            <person name="James T.Y."/>
            <person name="O'Malley M.A."/>
            <person name="Stajich J.E."/>
            <person name="Spatafora J.W."/>
            <person name="Visel A."/>
            <person name="Grigoriev I.V."/>
        </authorList>
    </citation>
    <scope>NUCLEOTIDE SEQUENCE [LARGE SCALE GENOMIC DNA]</scope>
    <source>
        <strain evidence="2 3">CBS 129021</strain>
    </source>
</reference>
<dbReference type="EMBL" id="MCFJ01000023">
    <property type="protein sequence ID" value="ORY56387.1"/>
    <property type="molecule type" value="Genomic_DNA"/>
</dbReference>
<proteinExistence type="predicted"/>
<keyword evidence="3" id="KW-1185">Reference proteome</keyword>
<dbReference type="InterPro" id="IPR000210">
    <property type="entry name" value="BTB/POZ_dom"/>
</dbReference>
<dbReference type="CDD" id="cd18186">
    <property type="entry name" value="BTB_POZ_ZBTB_KLHL-like"/>
    <property type="match status" value="1"/>
</dbReference>
<dbReference type="AlphaFoldDB" id="A0A1Y2DB11"/>
<dbReference type="InParanoid" id="A0A1Y2DB11"/>
<comment type="caution">
    <text evidence="2">The sequence shown here is derived from an EMBL/GenBank/DDBJ whole genome shotgun (WGS) entry which is preliminary data.</text>
</comment>
<dbReference type="InterPro" id="IPR011333">
    <property type="entry name" value="SKP1/BTB/POZ_sf"/>
</dbReference>
<dbReference type="SUPFAM" id="SSF54695">
    <property type="entry name" value="POZ domain"/>
    <property type="match status" value="1"/>
</dbReference>
<dbReference type="Gene3D" id="3.30.710.10">
    <property type="entry name" value="Potassium Channel Kv1.1, Chain A"/>
    <property type="match status" value="1"/>
</dbReference>
<dbReference type="RefSeq" id="XP_040710104.1">
    <property type="nucleotide sequence ID" value="XM_040858943.1"/>
</dbReference>
<dbReference type="Pfam" id="PF00651">
    <property type="entry name" value="BTB"/>
    <property type="match status" value="1"/>
</dbReference>
<name>A0A1Y2DB11_9PEZI</name>
<feature type="domain" description="BTB" evidence="1">
    <location>
        <begin position="60"/>
        <end position="127"/>
    </location>
</feature>
<accession>A0A1Y2DB11</accession>
<organism evidence="2 3">
    <name type="scientific">Pseudomassariella vexata</name>
    <dbReference type="NCBI Taxonomy" id="1141098"/>
    <lineage>
        <taxon>Eukaryota</taxon>
        <taxon>Fungi</taxon>
        <taxon>Dikarya</taxon>
        <taxon>Ascomycota</taxon>
        <taxon>Pezizomycotina</taxon>
        <taxon>Sordariomycetes</taxon>
        <taxon>Xylariomycetidae</taxon>
        <taxon>Amphisphaeriales</taxon>
        <taxon>Pseudomassariaceae</taxon>
        <taxon>Pseudomassariella</taxon>
    </lineage>
</organism>
<evidence type="ECO:0000259" key="1">
    <source>
        <dbReference type="PROSITE" id="PS50097"/>
    </source>
</evidence>
<dbReference type="STRING" id="1141098.A0A1Y2DB11"/>
<protein>
    <recommendedName>
        <fullName evidence="1">BTB domain-containing protein</fullName>
    </recommendedName>
</protein>
<evidence type="ECO:0000313" key="3">
    <source>
        <dbReference type="Proteomes" id="UP000193689"/>
    </source>
</evidence>
<gene>
    <name evidence="2" type="ORF">BCR38DRAFT_414539</name>
</gene>
<dbReference type="PROSITE" id="PS50097">
    <property type="entry name" value="BTB"/>
    <property type="match status" value="1"/>
</dbReference>
<sequence length="320" mass="35968">MAPRQPPRKKIKLECEEEESNYEALVKRTMLETKLALIAEKGELNTAGHDRELLDTGAFSDITVRTGAVMGFKNWKLHKDILSARSQFFKEALAKNWPVDWFGRIDLTRYTDYEARTVLLWIYTRTLVSFGLEIEQRIIGTLVDCYQLSDDFGMPDMGLACTARARAWFKPHAKAVQKAFCCAENKSSFLSPDVLAPIKAAIDEIYRSKHDTVHDVAASFVAATHGWILSDVAFQQVYYGVPKFPADILRKVTSLASTASYVPYVDLHNCSNCGQEPAWDKEGYYASVCSAGRERATAMCNKCSRGPELLLEKDFIHGEG</sequence>
<evidence type="ECO:0000313" key="2">
    <source>
        <dbReference type="EMBL" id="ORY56387.1"/>
    </source>
</evidence>
<dbReference type="OrthoDB" id="6359816at2759"/>
<dbReference type="GeneID" id="63775155"/>
<dbReference type="Proteomes" id="UP000193689">
    <property type="component" value="Unassembled WGS sequence"/>
</dbReference>